<dbReference type="CDD" id="cd12148">
    <property type="entry name" value="fungal_TF_MHR"/>
    <property type="match status" value="1"/>
</dbReference>
<evidence type="ECO:0000256" key="5">
    <source>
        <dbReference type="ARBA" id="ARBA00023163"/>
    </source>
</evidence>
<keyword evidence="5" id="KW-0804">Transcription</keyword>
<gene>
    <name evidence="9" type="ORF">TRUGW13939_00226</name>
</gene>
<dbReference type="OrthoDB" id="4898680at2759"/>
<dbReference type="Gene3D" id="4.10.240.10">
    <property type="entry name" value="Zn(2)-C6 fungal-type DNA-binding domain"/>
    <property type="match status" value="1"/>
</dbReference>
<dbReference type="RefSeq" id="XP_035339329.1">
    <property type="nucleotide sequence ID" value="XM_035483436.1"/>
</dbReference>
<dbReference type="GO" id="GO:0000981">
    <property type="term" value="F:DNA-binding transcription factor activity, RNA polymerase II-specific"/>
    <property type="evidence" value="ECO:0007669"/>
    <property type="project" value="InterPro"/>
</dbReference>
<dbReference type="SMART" id="SM00066">
    <property type="entry name" value="GAL4"/>
    <property type="match status" value="1"/>
</dbReference>
<dbReference type="SUPFAM" id="SSF57701">
    <property type="entry name" value="Zn2/Cys6 DNA-binding domain"/>
    <property type="match status" value="1"/>
</dbReference>
<dbReference type="InterPro" id="IPR036864">
    <property type="entry name" value="Zn2-C6_fun-type_DNA-bd_sf"/>
</dbReference>
<dbReference type="EMBL" id="CP055898">
    <property type="protein sequence ID" value="QKX53150.1"/>
    <property type="molecule type" value="Genomic_DNA"/>
</dbReference>
<dbReference type="InterPro" id="IPR050613">
    <property type="entry name" value="Sec_Metabolite_Reg"/>
</dbReference>
<feature type="region of interest" description="Disordered" evidence="7">
    <location>
        <begin position="52"/>
        <end position="72"/>
    </location>
</feature>
<proteinExistence type="predicted"/>
<evidence type="ECO:0000256" key="3">
    <source>
        <dbReference type="ARBA" id="ARBA00023015"/>
    </source>
</evidence>
<dbReference type="GeneID" id="55987741"/>
<feature type="region of interest" description="Disordered" evidence="7">
    <location>
        <begin position="85"/>
        <end position="107"/>
    </location>
</feature>
<feature type="region of interest" description="Disordered" evidence="7">
    <location>
        <begin position="604"/>
        <end position="626"/>
    </location>
</feature>
<reference evidence="10" key="1">
    <citation type="submission" date="2020-06" db="EMBL/GenBank/DDBJ databases">
        <title>A chromosome-scale genome assembly of Talaromyces rugulosus W13939.</title>
        <authorList>
            <person name="Wang B."/>
            <person name="Guo L."/>
            <person name="Ye K."/>
            <person name="Wang L."/>
        </authorList>
    </citation>
    <scope>NUCLEOTIDE SEQUENCE [LARGE SCALE GENOMIC DNA]</scope>
    <source>
        <strain evidence="10">W13939</strain>
    </source>
</reference>
<organism evidence="9 10">
    <name type="scientific">Talaromyces rugulosus</name>
    <name type="common">Penicillium rugulosum</name>
    <dbReference type="NCBI Taxonomy" id="121627"/>
    <lineage>
        <taxon>Eukaryota</taxon>
        <taxon>Fungi</taxon>
        <taxon>Dikarya</taxon>
        <taxon>Ascomycota</taxon>
        <taxon>Pezizomycotina</taxon>
        <taxon>Eurotiomycetes</taxon>
        <taxon>Eurotiomycetidae</taxon>
        <taxon>Eurotiales</taxon>
        <taxon>Trichocomaceae</taxon>
        <taxon>Talaromyces</taxon>
        <taxon>Talaromyces sect. Islandici</taxon>
    </lineage>
</organism>
<feature type="compositionally biased region" description="Polar residues" evidence="7">
    <location>
        <begin position="606"/>
        <end position="619"/>
    </location>
</feature>
<sequence>MTSKRRNGQLSSCEPCRKAKLRCDHATPTCGRCAQRQQTEICVYHPAPLTQPKPLEGLSPVPKKRKRGSSIVTEKAIASTNLLSKYRVPPSNSPTARSEEDDNVDETSHIRRTVFSTGFLGPSSYWAPFDKPEESPILDITPEGSPQDDIVTPMEATMKGALVDLDQIECGAKILALFDDLPLYLQLLKVRYQLCEPWVFGLRLAREVFGPLTELRNQWMQGTKNKKSQTRMLAWSKRIFDNSASSINMDRSTTVSEYFAIATPRWETIALMFTWVGIATTMMPDNHECLKLDDGTVIDKNKLRLLMVEVVELCLSFCDSVGAMSDPLCWALIQHTSLLAESHGDSNYRTWRRLGDLSTMVFALGIHCPETNPSIPFFLIEIRRRVLIASYTIDKTLATLLGRPPRMAWQYCDIQDPLDLDYEEIFPASDEQRQDKLLEKIGPDGWNIEGRMTSGSKARLYAMFTPIREKILALSLSPHPGDVAQKISETWSEHRQLRMDLPPFLQWSPSSINGTSTICFSTDFLANLHLESLNNEFILYHVLVKRTGQGKTEFLNLAREILSAVLLTFLRSSVPRMDFHLTWNLCYLGLPCAGVLARELLERSQHQQQKRTSNDQQRSPPIPAPFPRSEVIQNLSVFASHLESTLDIRDGNYGIAQKGLHAIRSVLDRILSDDDDIPSSAAADTDTTARSEPTDTMAITSGPGDWPPTIPTFYSEDGNAAEFMTWLDNIDWAQESLLTFS</sequence>
<evidence type="ECO:0000256" key="7">
    <source>
        <dbReference type="SAM" id="MobiDB-lite"/>
    </source>
</evidence>
<keyword evidence="2" id="KW-0479">Metal-binding</keyword>
<dbReference type="Pfam" id="PF04082">
    <property type="entry name" value="Fungal_trans"/>
    <property type="match status" value="1"/>
</dbReference>
<evidence type="ECO:0000313" key="9">
    <source>
        <dbReference type="EMBL" id="QKX53150.1"/>
    </source>
</evidence>
<keyword evidence="6" id="KW-0539">Nucleus</keyword>
<keyword evidence="4" id="KW-0238">DNA-binding</keyword>
<evidence type="ECO:0000256" key="4">
    <source>
        <dbReference type="ARBA" id="ARBA00023125"/>
    </source>
</evidence>
<dbReference type="GO" id="GO:0003677">
    <property type="term" value="F:DNA binding"/>
    <property type="evidence" value="ECO:0007669"/>
    <property type="project" value="UniProtKB-KW"/>
</dbReference>
<dbReference type="Proteomes" id="UP000509510">
    <property type="component" value="Chromosome I"/>
</dbReference>
<dbReference type="PROSITE" id="PS50048">
    <property type="entry name" value="ZN2_CY6_FUNGAL_2"/>
    <property type="match status" value="1"/>
</dbReference>
<dbReference type="GO" id="GO:0006351">
    <property type="term" value="P:DNA-templated transcription"/>
    <property type="evidence" value="ECO:0007669"/>
    <property type="project" value="InterPro"/>
</dbReference>
<keyword evidence="3" id="KW-0805">Transcription regulation</keyword>
<dbReference type="PANTHER" id="PTHR31001">
    <property type="entry name" value="UNCHARACTERIZED TRANSCRIPTIONAL REGULATORY PROTEIN"/>
    <property type="match status" value="1"/>
</dbReference>
<evidence type="ECO:0000256" key="2">
    <source>
        <dbReference type="ARBA" id="ARBA00022723"/>
    </source>
</evidence>
<name>A0A7H8QGT9_TALRU</name>
<accession>A0A7H8QGT9</accession>
<comment type="subcellular location">
    <subcellularLocation>
        <location evidence="1">Nucleus</location>
    </subcellularLocation>
</comment>
<protein>
    <recommendedName>
        <fullName evidence="8">Zn(2)-C6 fungal-type domain-containing protein</fullName>
    </recommendedName>
</protein>
<keyword evidence="10" id="KW-1185">Reference proteome</keyword>
<dbReference type="AlphaFoldDB" id="A0A7H8QGT9"/>
<evidence type="ECO:0000256" key="1">
    <source>
        <dbReference type="ARBA" id="ARBA00004123"/>
    </source>
</evidence>
<dbReference type="PANTHER" id="PTHR31001:SF53">
    <property type="entry name" value="ZN(II)2CYS6 TRANSCRIPTION FACTOR (EUROFUNG)"/>
    <property type="match status" value="1"/>
</dbReference>
<evidence type="ECO:0000313" key="10">
    <source>
        <dbReference type="Proteomes" id="UP000509510"/>
    </source>
</evidence>
<dbReference type="GO" id="GO:0008270">
    <property type="term" value="F:zinc ion binding"/>
    <property type="evidence" value="ECO:0007669"/>
    <property type="project" value="InterPro"/>
</dbReference>
<evidence type="ECO:0000259" key="8">
    <source>
        <dbReference type="PROSITE" id="PS50048"/>
    </source>
</evidence>
<dbReference type="InterPro" id="IPR001138">
    <property type="entry name" value="Zn2Cys6_DnaBD"/>
</dbReference>
<evidence type="ECO:0000256" key="6">
    <source>
        <dbReference type="ARBA" id="ARBA00023242"/>
    </source>
</evidence>
<dbReference type="CDD" id="cd00067">
    <property type="entry name" value="GAL4"/>
    <property type="match status" value="1"/>
</dbReference>
<dbReference type="InterPro" id="IPR007219">
    <property type="entry name" value="XnlR_reg_dom"/>
</dbReference>
<dbReference type="KEGG" id="trg:TRUGW13939_00226"/>
<dbReference type="SMART" id="SM00906">
    <property type="entry name" value="Fungal_trans"/>
    <property type="match status" value="1"/>
</dbReference>
<feature type="domain" description="Zn(2)-C6 fungal-type" evidence="8">
    <location>
        <begin position="12"/>
        <end position="44"/>
    </location>
</feature>
<dbReference type="GO" id="GO:0005634">
    <property type="term" value="C:nucleus"/>
    <property type="evidence" value="ECO:0007669"/>
    <property type="project" value="UniProtKB-SubCell"/>
</dbReference>
<dbReference type="Pfam" id="PF00172">
    <property type="entry name" value="Zn_clus"/>
    <property type="match status" value="1"/>
</dbReference>
<dbReference type="PROSITE" id="PS00463">
    <property type="entry name" value="ZN2_CY6_FUNGAL_1"/>
    <property type="match status" value="1"/>
</dbReference>